<reference evidence="3" key="1">
    <citation type="submission" date="2018-06" db="EMBL/GenBank/DDBJ databases">
        <authorList>
            <person name="Zhirakovskaya E."/>
        </authorList>
    </citation>
    <scope>NUCLEOTIDE SEQUENCE</scope>
</reference>
<dbReference type="PROSITE" id="PS50005">
    <property type="entry name" value="TPR"/>
    <property type="match status" value="1"/>
</dbReference>
<accession>A0A3B0Z5L8</accession>
<gene>
    <name evidence="3" type="ORF">MNBD_GAMMA13-1152</name>
</gene>
<dbReference type="PANTHER" id="PTHR23082:SF0">
    <property type="entry name" value="GENERAL TRANSCRIPTION FACTOR 3C POLYPEPTIDE 3"/>
    <property type="match status" value="1"/>
</dbReference>
<dbReference type="InterPro" id="IPR039340">
    <property type="entry name" value="Tfc4/TFIIIC-102/Sfc4"/>
</dbReference>
<feature type="region of interest" description="Disordered" evidence="1">
    <location>
        <begin position="1"/>
        <end position="26"/>
    </location>
</feature>
<name>A0A3B0Z5L8_9ZZZZ</name>
<dbReference type="SMART" id="SM00028">
    <property type="entry name" value="TPR"/>
    <property type="match status" value="4"/>
</dbReference>
<dbReference type="EMBL" id="UOFK01000333">
    <property type="protein sequence ID" value="VAW82852.1"/>
    <property type="molecule type" value="Genomic_DNA"/>
</dbReference>
<evidence type="ECO:0000256" key="2">
    <source>
        <dbReference type="SAM" id="Phobius"/>
    </source>
</evidence>
<proteinExistence type="predicted"/>
<dbReference type="PANTHER" id="PTHR23082">
    <property type="entry name" value="TRANSCRIPTION INITIATION FACTOR IIIC TFIIIC , POLYPEPTIDE 3-RELATED"/>
    <property type="match status" value="1"/>
</dbReference>
<protein>
    <submittedName>
        <fullName evidence="3">Uncharacterized protein</fullName>
    </submittedName>
</protein>
<keyword evidence="2" id="KW-1133">Transmembrane helix</keyword>
<dbReference type="InterPro" id="IPR019734">
    <property type="entry name" value="TPR_rpt"/>
</dbReference>
<dbReference type="SUPFAM" id="SSF48452">
    <property type="entry name" value="TPR-like"/>
    <property type="match status" value="1"/>
</dbReference>
<dbReference type="Gene3D" id="1.25.40.10">
    <property type="entry name" value="Tetratricopeptide repeat domain"/>
    <property type="match status" value="2"/>
</dbReference>
<dbReference type="InterPro" id="IPR011990">
    <property type="entry name" value="TPR-like_helical_dom_sf"/>
</dbReference>
<sequence length="404" mass="44709">MDALRQAETDDSPTPTTAESSVLEDTAVVPTAAVGESLQLEPMDNISASENVLVNTPDQDVANDTDTDSSPNQEDARRAAHSIATKHSPLKKQAFYILAGFATAGFILSAYYFWQSNKMAALQGPHSATLLAAPEIPASENITEKISTTVPEPVNQIAKTEPENLATTTYPTTSPEEFSTPVAAAVSRSNTVTPATTGYKIEIHKRPMPRAIPQQLKQAYQAYQSKDYPQAERLYRQVLRRYPDNRDALLGLAAIALYQGNHKVAHYYYSQIIKTDPGDKIALLAIRSLNGEQYQLENGSQIKQWLQSDRSNAALHFALGNQHAANARWKEAQQAYFEAYRLQPKNADFAFNLAISLDQLSLREKALEYYLRAKALSGSSAAQFSSSRIDRRINQLRNQVEQNS</sequence>
<dbReference type="AlphaFoldDB" id="A0A3B0Z5L8"/>
<organism evidence="3">
    <name type="scientific">hydrothermal vent metagenome</name>
    <dbReference type="NCBI Taxonomy" id="652676"/>
    <lineage>
        <taxon>unclassified sequences</taxon>
        <taxon>metagenomes</taxon>
        <taxon>ecological metagenomes</taxon>
    </lineage>
</organism>
<keyword evidence="2" id="KW-0472">Membrane</keyword>
<evidence type="ECO:0000313" key="3">
    <source>
        <dbReference type="EMBL" id="VAW82852.1"/>
    </source>
</evidence>
<dbReference type="GO" id="GO:0000127">
    <property type="term" value="C:transcription factor TFIIIC complex"/>
    <property type="evidence" value="ECO:0007669"/>
    <property type="project" value="TreeGrafter"/>
</dbReference>
<dbReference type="Pfam" id="PF13432">
    <property type="entry name" value="TPR_16"/>
    <property type="match status" value="2"/>
</dbReference>
<evidence type="ECO:0000256" key="1">
    <source>
        <dbReference type="SAM" id="MobiDB-lite"/>
    </source>
</evidence>
<feature type="transmembrane region" description="Helical" evidence="2">
    <location>
        <begin position="94"/>
        <end position="114"/>
    </location>
</feature>
<keyword evidence="2" id="KW-0812">Transmembrane</keyword>
<feature type="region of interest" description="Disordered" evidence="1">
    <location>
        <begin position="55"/>
        <end position="81"/>
    </location>
</feature>
<dbReference type="GO" id="GO:0006383">
    <property type="term" value="P:transcription by RNA polymerase III"/>
    <property type="evidence" value="ECO:0007669"/>
    <property type="project" value="InterPro"/>
</dbReference>